<reference evidence="5 6" key="1">
    <citation type="journal article" date="2015" name="ISME J.">
        <title>Genomic and phenotypic differentiation among Methanosarcina mazei populations from Columbia River sediment.</title>
        <authorList>
            <person name="Youngblut N.D."/>
            <person name="Wirth J.S."/>
            <person name="Henriksen J.R."/>
            <person name="Smith M."/>
            <person name="Simon H."/>
            <person name="Metcalf W.W."/>
            <person name="Whitaker R.J."/>
        </authorList>
    </citation>
    <scope>NUCLEOTIDE SEQUENCE [LARGE SCALE GENOMIC DNA]</scope>
    <source>
        <strain evidence="3 6">1.F.A.1A.3</strain>
        <strain evidence="4 7">1.F.A.1B.3</strain>
        <strain evidence="2 5">1.F.A.1B.4</strain>
    </source>
</reference>
<evidence type="ECO:0000313" key="7">
    <source>
        <dbReference type="Proteomes" id="UP000034733"/>
    </source>
</evidence>
<accession>A0A0F8LSL3</accession>
<dbReference type="EMBL" id="JJQA01000020">
    <property type="protein sequence ID" value="KKH19871.1"/>
    <property type="molecule type" value="Genomic_DNA"/>
</dbReference>
<evidence type="ECO:0000313" key="4">
    <source>
        <dbReference type="EMBL" id="KKH23887.1"/>
    </source>
</evidence>
<organism evidence="2 5">
    <name type="scientific">Methanosarcina mazei</name>
    <name type="common">Methanosarcina frisia</name>
    <dbReference type="NCBI Taxonomy" id="2209"/>
    <lineage>
        <taxon>Archaea</taxon>
        <taxon>Methanobacteriati</taxon>
        <taxon>Methanobacteriota</taxon>
        <taxon>Stenosarchaea group</taxon>
        <taxon>Methanomicrobia</taxon>
        <taxon>Methanosarcinales</taxon>
        <taxon>Methanosarcinaceae</taxon>
        <taxon>Methanosarcina</taxon>
    </lineage>
</organism>
<dbReference type="Proteomes" id="UP000033987">
    <property type="component" value="Unassembled WGS sequence"/>
</dbReference>
<dbReference type="AlphaFoldDB" id="A0A0F8LSL3"/>
<protein>
    <submittedName>
        <fullName evidence="2">Uncharacterized protein</fullName>
    </submittedName>
</protein>
<gene>
    <name evidence="3" type="ORF">DU44_17445</name>
    <name evidence="4" type="ORF">DU48_02675</name>
    <name evidence="2" type="ORF">DU65_05085</name>
</gene>
<evidence type="ECO:0000256" key="1">
    <source>
        <dbReference type="SAM" id="Phobius"/>
    </source>
</evidence>
<feature type="transmembrane region" description="Helical" evidence="1">
    <location>
        <begin position="6"/>
        <end position="34"/>
    </location>
</feature>
<sequence>MGDIFIFLLIYIIFITITILILATVLLDLLIFFIDCIFPVTDLKIDASDFPISFIKKAIEELEYFEFSDSFEQRQNKKNQIVELIVYAIDIFIKVDNGSQFINGTNICYALFTRNISNTARFDVLFRTNGLYKKMDQLCAHINNMNNPEEQSRIVQELKKCLKVIEDKDLSEIDPVEYKIAYKTITDDPKSPILQAFSFIIKIL</sequence>
<evidence type="ECO:0000313" key="6">
    <source>
        <dbReference type="Proteomes" id="UP000034064"/>
    </source>
</evidence>
<dbReference type="EMBL" id="JJQC01000118">
    <property type="protein sequence ID" value="KKH19290.1"/>
    <property type="molecule type" value="Genomic_DNA"/>
</dbReference>
<keyword evidence="1" id="KW-0472">Membrane</keyword>
<dbReference type="Proteomes" id="UP000034064">
    <property type="component" value="Unassembled WGS sequence"/>
</dbReference>
<dbReference type="EMBL" id="JJQB01000002">
    <property type="protein sequence ID" value="KKH23887.1"/>
    <property type="molecule type" value="Genomic_DNA"/>
</dbReference>
<dbReference type="Proteomes" id="UP000034733">
    <property type="component" value="Unassembled WGS sequence"/>
</dbReference>
<name>A0A0F8LSL3_METMZ</name>
<dbReference type="PATRIC" id="fig|2209.48.peg.3742"/>
<proteinExistence type="predicted"/>
<evidence type="ECO:0000313" key="5">
    <source>
        <dbReference type="Proteomes" id="UP000033987"/>
    </source>
</evidence>
<dbReference type="RefSeq" id="WP_048044615.1">
    <property type="nucleotide sequence ID" value="NZ_JJQA01000020.1"/>
</dbReference>
<evidence type="ECO:0000313" key="2">
    <source>
        <dbReference type="EMBL" id="KKH19290.1"/>
    </source>
</evidence>
<keyword evidence="1" id="KW-1133">Transmembrane helix</keyword>
<comment type="caution">
    <text evidence="2">The sequence shown here is derived from an EMBL/GenBank/DDBJ whole genome shotgun (WGS) entry which is preliminary data.</text>
</comment>
<evidence type="ECO:0000313" key="3">
    <source>
        <dbReference type="EMBL" id="KKH19871.1"/>
    </source>
</evidence>
<keyword evidence="1" id="KW-0812">Transmembrane</keyword>